<evidence type="ECO:0000313" key="2">
    <source>
        <dbReference type="EMBL" id="VDN33714.1"/>
    </source>
</evidence>
<sequence length="192" mass="18948">MSEIGLEGAPIRETVIAEGSVSKGETSVLQAVVAESPKILPGVLLAEGPSGGKGETFEGGLGEGALVGEPAITKVSVSKAETSVLQEAVVADSPKILPGNIGGLAISGTTEDEIISASGTDAGAEETGVIERREASAGGADTKRAPTVLGSTVGKPATVIALVTPNGEVVTGKAGAHAIASKNNKASKKKER</sequence>
<protein>
    <submittedName>
        <fullName evidence="2">Uncharacterized protein</fullName>
    </submittedName>
</protein>
<accession>A0A3P7MVB7</accession>
<dbReference type="AlphaFoldDB" id="A0A3P7MVB7"/>
<reference evidence="2 3" key="1">
    <citation type="submission" date="2018-11" db="EMBL/GenBank/DDBJ databases">
        <authorList>
            <consortium name="Pathogen Informatics"/>
        </authorList>
    </citation>
    <scope>NUCLEOTIDE SEQUENCE [LARGE SCALE GENOMIC DNA]</scope>
</reference>
<feature type="region of interest" description="Disordered" evidence="1">
    <location>
        <begin position="173"/>
        <end position="192"/>
    </location>
</feature>
<name>A0A3P7MVB7_CYLGO</name>
<organism evidence="2 3">
    <name type="scientific">Cylicostephanus goldi</name>
    <name type="common">Nematode worm</name>
    <dbReference type="NCBI Taxonomy" id="71465"/>
    <lineage>
        <taxon>Eukaryota</taxon>
        <taxon>Metazoa</taxon>
        <taxon>Ecdysozoa</taxon>
        <taxon>Nematoda</taxon>
        <taxon>Chromadorea</taxon>
        <taxon>Rhabditida</taxon>
        <taxon>Rhabditina</taxon>
        <taxon>Rhabditomorpha</taxon>
        <taxon>Strongyloidea</taxon>
        <taxon>Strongylidae</taxon>
        <taxon>Cylicostephanus</taxon>
    </lineage>
</organism>
<evidence type="ECO:0000313" key="3">
    <source>
        <dbReference type="Proteomes" id="UP000271889"/>
    </source>
</evidence>
<dbReference type="Proteomes" id="UP000271889">
    <property type="component" value="Unassembled WGS sequence"/>
</dbReference>
<keyword evidence="3" id="KW-1185">Reference proteome</keyword>
<proteinExistence type="predicted"/>
<dbReference type="EMBL" id="UYRV01123270">
    <property type="protein sequence ID" value="VDN33714.1"/>
    <property type="molecule type" value="Genomic_DNA"/>
</dbReference>
<gene>
    <name evidence="2" type="ORF">CGOC_LOCUS12454</name>
</gene>
<evidence type="ECO:0000256" key="1">
    <source>
        <dbReference type="SAM" id="MobiDB-lite"/>
    </source>
</evidence>